<dbReference type="AlphaFoldDB" id="A0A158A6E1"/>
<sequence length="86" mass="9301">MDDNDQSIAQYNLSFYLDQPLQVDLDPSTGELHITSNRVSPAMPGGGSVRMTLSPAATQNFLRGLKALEKALDTPLEQLTKPGSVQ</sequence>
<evidence type="ECO:0000313" key="1">
    <source>
        <dbReference type="EMBL" id="SAK53358.1"/>
    </source>
</evidence>
<proteinExistence type="predicted"/>
<organism evidence="1 2">
    <name type="scientific">Caballeronia calidae</name>
    <dbReference type="NCBI Taxonomy" id="1777139"/>
    <lineage>
        <taxon>Bacteria</taxon>
        <taxon>Pseudomonadati</taxon>
        <taxon>Pseudomonadota</taxon>
        <taxon>Betaproteobacteria</taxon>
        <taxon>Burkholderiales</taxon>
        <taxon>Burkholderiaceae</taxon>
        <taxon>Caballeronia</taxon>
    </lineage>
</organism>
<keyword evidence="2" id="KW-1185">Reference proteome</keyword>
<dbReference type="RefSeq" id="WP_062603332.1">
    <property type="nucleotide sequence ID" value="NZ_FCOX02000004.1"/>
</dbReference>
<reference evidence="1" key="1">
    <citation type="submission" date="2016-01" db="EMBL/GenBank/DDBJ databases">
        <authorList>
            <person name="Peeters C."/>
        </authorList>
    </citation>
    <scope>NUCLEOTIDE SEQUENCE</scope>
    <source>
        <strain evidence="1">LMG 29321</strain>
    </source>
</reference>
<dbReference type="EMBL" id="FCOX02000004">
    <property type="protein sequence ID" value="SAK53358.1"/>
    <property type="molecule type" value="Genomic_DNA"/>
</dbReference>
<accession>A0A158A6E1</accession>
<evidence type="ECO:0000313" key="2">
    <source>
        <dbReference type="Proteomes" id="UP000071859"/>
    </source>
</evidence>
<gene>
    <name evidence="1" type="ORF">AWB78_01318</name>
</gene>
<comment type="caution">
    <text evidence="1">The sequence shown here is derived from an EMBL/GenBank/DDBJ whole genome shotgun (WGS) entry which is preliminary data.</text>
</comment>
<protein>
    <submittedName>
        <fullName evidence="1">Uncharacterized protein</fullName>
    </submittedName>
</protein>
<dbReference type="Proteomes" id="UP000071859">
    <property type="component" value="Unassembled WGS sequence"/>
</dbReference>
<name>A0A158A6E1_9BURK</name>